<feature type="region of interest" description="Disordered" evidence="1">
    <location>
        <begin position="1"/>
        <end position="32"/>
    </location>
</feature>
<protein>
    <submittedName>
        <fullName evidence="2">Uncharacterized protein</fullName>
    </submittedName>
</protein>
<sequence>MAPIMADFMWEEPEPSRPERGRGPSGSQPTIVYNFAGVPPPAFPTPVNNISNSSIFRQSQVSRCHSSNHSSIREDFQDPGSQYSLKVL</sequence>
<reference evidence="2" key="1">
    <citation type="journal article" date="2023" name="Science">
        <title>Genome structures resolve the early diversification of teleost fishes.</title>
        <authorList>
            <person name="Parey E."/>
            <person name="Louis A."/>
            <person name="Montfort J."/>
            <person name="Bouchez O."/>
            <person name="Roques C."/>
            <person name="Iampietro C."/>
            <person name="Lluch J."/>
            <person name="Castinel A."/>
            <person name="Donnadieu C."/>
            <person name="Desvignes T."/>
            <person name="Floi Bucao C."/>
            <person name="Jouanno E."/>
            <person name="Wen M."/>
            <person name="Mejri S."/>
            <person name="Dirks R."/>
            <person name="Jansen H."/>
            <person name="Henkel C."/>
            <person name="Chen W.J."/>
            <person name="Zahm M."/>
            <person name="Cabau C."/>
            <person name="Klopp C."/>
            <person name="Thompson A.W."/>
            <person name="Robinson-Rechavi M."/>
            <person name="Braasch I."/>
            <person name="Lecointre G."/>
            <person name="Bobe J."/>
            <person name="Postlethwait J.H."/>
            <person name="Berthelot C."/>
            <person name="Roest Crollius H."/>
            <person name="Guiguen Y."/>
        </authorList>
    </citation>
    <scope>NUCLEOTIDE SEQUENCE</scope>
    <source>
        <strain evidence="2">WJC10195</strain>
    </source>
</reference>
<comment type="caution">
    <text evidence="2">The sequence shown here is derived from an EMBL/GenBank/DDBJ whole genome shotgun (WGS) entry which is preliminary data.</text>
</comment>
<evidence type="ECO:0000313" key="3">
    <source>
        <dbReference type="Proteomes" id="UP001152622"/>
    </source>
</evidence>
<evidence type="ECO:0000256" key="1">
    <source>
        <dbReference type="SAM" id="MobiDB-lite"/>
    </source>
</evidence>
<dbReference type="EMBL" id="JAINUF010000004">
    <property type="protein sequence ID" value="KAJ8365013.1"/>
    <property type="molecule type" value="Genomic_DNA"/>
</dbReference>
<dbReference type="Proteomes" id="UP001152622">
    <property type="component" value="Chromosome 4"/>
</dbReference>
<keyword evidence="3" id="KW-1185">Reference proteome</keyword>
<evidence type="ECO:0000313" key="2">
    <source>
        <dbReference type="EMBL" id="KAJ8365013.1"/>
    </source>
</evidence>
<organism evidence="2 3">
    <name type="scientific">Synaphobranchus kaupii</name>
    <name type="common">Kaup's arrowtooth eel</name>
    <dbReference type="NCBI Taxonomy" id="118154"/>
    <lineage>
        <taxon>Eukaryota</taxon>
        <taxon>Metazoa</taxon>
        <taxon>Chordata</taxon>
        <taxon>Craniata</taxon>
        <taxon>Vertebrata</taxon>
        <taxon>Euteleostomi</taxon>
        <taxon>Actinopterygii</taxon>
        <taxon>Neopterygii</taxon>
        <taxon>Teleostei</taxon>
        <taxon>Anguilliformes</taxon>
        <taxon>Synaphobranchidae</taxon>
        <taxon>Synaphobranchus</taxon>
    </lineage>
</organism>
<dbReference type="AlphaFoldDB" id="A0A9Q1J407"/>
<feature type="compositionally biased region" description="Polar residues" evidence="1">
    <location>
        <begin position="79"/>
        <end position="88"/>
    </location>
</feature>
<gene>
    <name evidence="2" type="ORF">SKAU_G00138440</name>
</gene>
<accession>A0A9Q1J407</accession>
<name>A0A9Q1J407_SYNKA</name>
<feature type="region of interest" description="Disordered" evidence="1">
    <location>
        <begin position="66"/>
        <end position="88"/>
    </location>
</feature>
<proteinExistence type="predicted"/>